<accession>A0A2V3IVJ4</accession>
<proteinExistence type="predicted"/>
<dbReference type="OrthoDB" id="10686153at2759"/>
<sequence length="679" mass="74201">MSTRTKSPTTTPVRAITSHLVHACFPSTLYVLTLDDSATVTFTFATRACAKHHPFSVWIGTSHNTLLRLTLPECDQSIKVINLHPLLLSSPVPHAEHPQLSAVVTHDLGSIFSLLSSHALPETCQCRKTLFCDRGVASFEEPSHGTTTHLPLSDGCSAHDPHAARLVVRAPRRAPAPFMIITRCGGMYFVHSLFPLQLPEPFANMYQTPVAVFFPPDCSFVTVVGQLRSVFTLAFVEDDSISETIALPQSNASFSLDSFAFHSASHAKNQLLLQPTSDVDLPPVHIHLHLTPPRITHTMYAFSFHSQSTTKQPAIRPLLQAIDRLTLRSAEQSATDTAVQQNISTALHTFASLKSAPMPLSVTLTVSDSPQGHVPAFHLPHPPRSKQVYVIAHLQSQHSGSLSSLSLQLTLAPHRIKSTSSMPKPNRNHPHGQSFSAPLPTLTSADCVKVSFPLYLSSHAPVKAAVSLSIDIPSTEPLELAIGDELLDILSYSNRVSQLGEDTSAAIFAMPFSDPHKATIQHSRLCVPYSLTQVQQILSLKPEPTHFRSLLGAPFSLLLSGGRACTITLRAPTHVTPFVRAALLRRLMQTKPEPIIVKGIPNIRTWSKELKGCVEKCESSSAETEEKLVEAVKVFEDLENGAGADGTRIWKESLAKAAQAYRAWRREGENIWMPTGSEN</sequence>
<organism evidence="1 2">
    <name type="scientific">Gracilariopsis chorda</name>
    <dbReference type="NCBI Taxonomy" id="448386"/>
    <lineage>
        <taxon>Eukaryota</taxon>
        <taxon>Rhodophyta</taxon>
        <taxon>Florideophyceae</taxon>
        <taxon>Rhodymeniophycidae</taxon>
        <taxon>Gracilariales</taxon>
        <taxon>Gracilariaceae</taxon>
        <taxon>Gracilariopsis</taxon>
    </lineage>
</organism>
<keyword evidence="2" id="KW-1185">Reference proteome</keyword>
<name>A0A2V3IVJ4_9FLOR</name>
<evidence type="ECO:0000313" key="2">
    <source>
        <dbReference type="Proteomes" id="UP000247409"/>
    </source>
</evidence>
<dbReference type="EMBL" id="NBIV01000068">
    <property type="protein sequence ID" value="PXF45160.1"/>
    <property type="molecule type" value="Genomic_DNA"/>
</dbReference>
<evidence type="ECO:0000313" key="1">
    <source>
        <dbReference type="EMBL" id="PXF45160.1"/>
    </source>
</evidence>
<dbReference type="Proteomes" id="UP000247409">
    <property type="component" value="Unassembled WGS sequence"/>
</dbReference>
<reference evidence="1 2" key="1">
    <citation type="journal article" date="2018" name="Mol. Biol. Evol.">
        <title>Analysis of the draft genome of the red seaweed Gracilariopsis chorda provides insights into genome size evolution in Rhodophyta.</title>
        <authorList>
            <person name="Lee J."/>
            <person name="Yang E.C."/>
            <person name="Graf L."/>
            <person name="Yang J.H."/>
            <person name="Qiu H."/>
            <person name="Zel Zion U."/>
            <person name="Chan C.X."/>
            <person name="Stephens T.G."/>
            <person name="Weber A.P.M."/>
            <person name="Boo G.H."/>
            <person name="Boo S.M."/>
            <person name="Kim K.M."/>
            <person name="Shin Y."/>
            <person name="Jung M."/>
            <person name="Lee S.J."/>
            <person name="Yim H.S."/>
            <person name="Lee J.H."/>
            <person name="Bhattacharya D."/>
            <person name="Yoon H.S."/>
        </authorList>
    </citation>
    <scope>NUCLEOTIDE SEQUENCE [LARGE SCALE GENOMIC DNA]</scope>
    <source>
        <strain evidence="1 2">SKKU-2015</strain>
        <tissue evidence="1">Whole body</tissue>
    </source>
</reference>
<dbReference type="AlphaFoldDB" id="A0A2V3IVJ4"/>
<comment type="caution">
    <text evidence="1">The sequence shown here is derived from an EMBL/GenBank/DDBJ whole genome shotgun (WGS) entry which is preliminary data.</text>
</comment>
<gene>
    <name evidence="1" type="ORF">BWQ96_05061</name>
</gene>
<protein>
    <submittedName>
        <fullName evidence="1">Uncharacterized protein</fullName>
    </submittedName>
</protein>